<evidence type="ECO:0000313" key="1">
    <source>
        <dbReference type="EMBL" id="AKH47749.1"/>
    </source>
</evidence>
<accession>A0A0F7L5D7</accession>
<organism evidence="1">
    <name type="scientific">uncultured marine virus</name>
    <dbReference type="NCBI Taxonomy" id="186617"/>
    <lineage>
        <taxon>Viruses</taxon>
        <taxon>environmental samples</taxon>
    </lineage>
</organism>
<reference evidence="1" key="2">
    <citation type="submission" date="2015-03" db="EMBL/GenBank/DDBJ databases">
        <authorList>
            <person name="Chow C.-E.T."/>
            <person name="Winget D.M."/>
            <person name="White R.A.III."/>
            <person name="Hallam S.J."/>
            <person name="Suttle C.A."/>
        </authorList>
    </citation>
    <scope>NUCLEOTIDE SEQUENCE</scope>
    <source>
        <strain evidence="1">Oxic1_2</strain>
    </source>
</reference>
<proteinExistence type="predicted"/>
<name>A0A0F7L5D7_9VIRU</name>
<dbReference type="EMBL" id="KR029597">
    <property type="protein sequence ID" value="AKH47749.1"/>
    <property type="molecule type" value="Genomic_DNA"/>
</dbReference>
<reference evidence="1" key="1">
    <citation type="journal article" date="2015" name="Front. Microbiol.">
        <title>Combining genomic sequencing methods to explore viral diversity and reveal potential virus-host interactions.</title>
        <authorList>
            <person name="Chow C.E."/>
            <person name="Winget D.M."/>
            <person name="White R.A.III."/>
            <person name="Hallam S.J."/>
            <person name="Suttle C.A."/>
        </authorList>
    </citation>
    <scope>NUCLEOTIDE SEQUENCE</scope>
    <source>
        <strain evidence="1">Oxic1_2</strain>
    </source>
</reference>
<protein>
    <submittedName>
        <fullName evidence="1">Uncharacterized protein</fullName>
    </submittedName>
</protein>
<sequence length="59" mass="6481">MLSLLFVVLFDVFLVSESRCLVISSSSLSLIIRFSLSISNCFPASSIRIALSSMISYLC</sequence>